<name>A0AA47EKR2_9CLOT</name>
<feature type="transmembrane region" description="Helical" evidence="1">
    <location>
        <begin position="20"/>
        <end position="46"/>
    </location>
</feature>
<evidence type="ECO:0000313" key="2">
    <source>
        <dbReference type="EMBL" id="WAG62038.1"/>
    </source>
</evidence>
<dbReference type="Proteomes" id="UP001164733">
    <property type="component" value="Chromosome"/>
</dbReference>
<proteinExistence type="predicted"/>
<evidence type="ECO:0000313" key="3">
    <source>
        <dbReference type="Proteomes" id="UP001164733"/>
    </source>
</evidence>
<evidence type="ECO:0000256" key="1">
    <source>
        <dbReference type="SAM" id="Phobius"/>
    </source>
</evidence>
<organism evidence="2 3">
    <name type="scientific">Clostridium estertheticum</name>
    <dbReference type="NCBI Taxonomy" id="238834"/>
    <lineage>
        <taxon>Bacteria</taxon>
        <taxon>Bacillati</taxon>
        <taxon>Bacillota</taxon>
        <taxon>Clostridia</taxon>
        <taxon>Eubacteriales</taxon>
        <taxon>Clostridiaceae</taxon>
        <taxon>Clostridium</taxon>
    </lineage>
</organism>
<keyword evidence="1" id="KW-1133">Transmembrane helix</keyword>
<protein>
    <recommendedName>
        <fullName evidence="4">APC family permease</fullName>
    </recommendedName>
</protein>
<dbReference type="AlphaFoldDB" id="A0AA47EKR2"/>
<accession>A0AA47EKR2</accession>
<dbReference type="EMBL" id="CP086239">
    <property type="protein sequence ID" value="WAG62038.1"/>
    <property type="molecule type" value="Genomic_DNA"/>
</dbReference>
<dbReference type="RefSeq" id="WP_216121197.1">
    <property type="nucleotide sequence ID" value="NZ_CP086239.1"/>
</dbReference>
<keyword evidence="1" id="KW-0472">Membrane</keyword>
<keyword evidence="1" id="KW-0812">Transmembrane</keyword>
<feature type="transmembrane region" description="Helical" evidence="1">
    <location>
        <begin position="58"/>
        <end position="80"/>
    </location>
</feature>
<feature type="transmembrane region" description="Helical" evidence="1">
    <location>
        <begin position="86"/>
        <end position="104"/>
    </location>
</feature>
<reference evidence="2" key="1">
    <citation type="submission" date="2021-11" db="EMBL/GenBank/DDBJ databases">
        <title>Clostridia strains as spoilage organisms.</title>
        <authorList>
            <person name="Wambui J."/>
            <person name="Stevens M.J.A."/>
            <person name="Stephan R."/>
        </authorList>
    </citation>
    <scope>NUCLEOTIDE SEQUENCE</scope>
    <source>
        <strain evidence="2">CF009</strain>
    </source>
</reference>
<gene>
    <name evidence="2" type="ORF">LL038_07285</name>
</gene>
<evidence type="ECO:0008006" key="4">
    <source>
        <dbReference type="Google" id="ProtNLM"/>
    </source>
</evidence>
<sequence>MFATLAPIILISLNNKIFDIYGWLGIIATYGFIVNYALITIAAPVYLYKEKELKIKDIIISVITLIVLLIPIVGSVYPLAAYPYNIFPFIFLAWLVVGGIWFVIQKVRKPGLLSNIKTEVNLSNEQFKVDI</sequence>